<dbReference type="Pfam" id="PF01131">
    <property type="entry name" value="Topoisom_bac"/>
    <property type="match status" value="1"/>
</dbReference>
<evidence type="ECO:0000259" key="9">
    <source>
        <dbReference type="PROSITE" id="PS52039"/>
    </source>
</evidence>
<comment type="caution">
    <text evidence="10">The sequence shown here is derived from an EMBL/GenBank/DDBJ whole genome shotgun (WGS) entry which is preliminary data.</text>
</comment>
<evidence type="ECO:0000256" key="8">
    <source>
        <dbReference type="SAM" id="MobiDB-lite"/>
    </source>
</evidence>
<dbReference type="SUPFAM" id="SSF56712">
    <property type="entry name" value="Prokaryotic type I DNA topoisomerase"/>
    <property type="match status" value="1"/>
</dbReference>
<dbReference type="Gene3D" id="1.10.460.10">
    <property type="entry name" value="Topoisomerase I, domain 2"/>
    <property type="match status" value="1"/>
</dbReference>
<dbReference type="InterPro" id="IPR013824">
    <property type="entry name" value="Topo_IA_cen_sub1"/>
</dbReference>
<dbReference type="InterPro" id="IPR006171">
    <property type="entry name" value="TOPRIM_dom"/>
</dbReference>
<evidence type="ECO:0000256" key="6">
    <source>
        <dbReference type="ARBA" id="ARBA00023235"/>
    </source>
</evidence>
<feature type="domain" description="Topo IA-type catalytic" evidence="9">
    <location>
        <begin position="173"/>
        <end position="733"/>
    </location>
</feature>
<dbReference type="EC" id="5.6.2.1" evidence="3 7"/>
<evidence type="ECO:0000256" key="1">
    <source>
        <dbReference type="ARBA" id="ARBA00000213"/>
    </source>
</evidence>
<dbReference type="EMBL" id="VWRR01000017">
    <property type="protein sequence ID" value="KAF6000909.1"/>
    <property type="molecule type" value="Genomic_DNA"/>
</dbReference>
<dbReference type="CDD" id="cd03362">
    <property type="entry name" value="TOPRIM_TopoIA_TopoIII"/>
    <property type="match status" value="1"/>
</dbReference>
<dbReference type="InterPro" id="IPR013825">
    <property type="entry name" value="Topo_IA_cen_sub2"/>
</dbReference>
<protein>
    <recommendedName>
        <fullName evidence="3 7">DNA topoisomerase</fullName>
        <ecNumber evidence="3 7">5.6.2.1</ecNumber>
    </recommendedName>
</protein>
<dbReference type="SMART" id="SM00493">
    <property type="entry name" value="TOPRIM"/>
    <property type="match status" value="1"/>
</dbReference>
<comment type="similarity">
    <text evidence="2 7">Belongs to the type IA topoisomerase family.</text>
</comment>
<evidence type="ECO:0000313" key="10">
    <source>
        <dbReference type="EMBL" id="KAF6000909.1"/>
    </source>
</evidence>
<dbReference type="PROSITE" id="PS52039">
    <property type="entry name" value="TOPO_IA_2"/>
    <property type="match status" value="1"/>
</dbReference>
<dbReference type="PANTHER" id="PTHR11390:SF21">
    <property type="entry name" value="DNA TOPOISOMERASE 3-ALPHA"/>
    <property type="match status" value="1"/>
</dbReference>
<sequence length="979" mass="108096">MKALNVAEKPSVARQAASVLARQRAERRPGCSPYHPNWVWAGPFEFATVEGARFTADEMVFTSVSGHVEETDFVPPYQQWSACEPADLFFRDQVPIRRFVPERNAKIVRNLQQLARSSQCLVLWLDGDAEGEAISDEVQRICRIPQAMVFRARFSAVTPRDLFHACSSLERLNQHVIEAVQIRQEIDLRAGAAFTRWLTRHIQQKYPQAQVAAPTRCIQDKHQPRYKGGDKSCGRAVHAPQANTEVISYGPCQFPTLGLVVDRYRERRQFQSKPFWTIQLRIELAANHSNAGGGNVNLSWDRGRIFDRFTAYALFQRLHDALGQPRTLRLATCEIQAASRSRPLPLSTVELQKQASRKLKLSSTQTMDIAEQLYQQGYISYPRTETDQFPTDGRGCVNLKSLIALQCEDQRWGMHARRLLETDDDANGGFVAPRTGNRNDHAHPPIHPTKAAPPGTLSGDAARLYDYIARRFLASCSANAIGERTIWRFGIHSPGDGCHSSSGYSTGAILGNSFLETFTSRGLRITRLGYLDVFAPYEKWSETTLPSSLQPGATAPEQFQLTEMRLIESATEAPPLLSEADLIAAMDRHGIGTDATIAEHIKKIQERHYVTKQVIAGECSARQLSTSRLETQDHDCEEAENVADYGPEVAATIANMISSTRTHRIAARNDGVARFVPMKLGIALVEAFEGCQVYLARPNLRAEQEKRQRLVATGQATACDTLNYLLASFADAFRRLIGEHVHFDAAFGQFFQSGQHPVQAALPVAPAGAEARAGLAAVTAPPEAPPSSQSDRFQSHIPSQMIGPCATCRARNEQGVWIIYGSENDKALSPELSLGTHSRGTSSAFWIRCSRYPTCQAQLCFSASVKRVQLIRNMLAAQVDADVASCIRSRVRSCCASCRRSLMSVSWTVASSTTRTGPDLSSASGCVYGCDTDDGIVRAAAHIGWYPDWFLLSSRCGGSAVPRPPPPPPCPQIRFPGRG</sequence>
<dbReference type="CDD" id="cd00186">
    <property type="entry name" value="TOP1Ac"/>
    <property type="match status" value="1"/>
</dbReference>
<dbReference type="InterPro" id="IPR023406">
    <property type="entry name" value="Topo_IA_AS"/>
</dbReference>
<organism evidence="10 11">
    <name type="scientific">Cyanidiococcus yangmingshanensis</name>
    <dbReference type="NCBI Taxonomy" id="2690220"/>
    <lineage>
        <taxon>Eukaryota</taxon>
        <taxon>Rhodophyta</taxon>
        <taxon>Bangiophyceae</taxon>
        <taxon>Cyanidiales</taxon>
        <taxon>Cyanidiaceae</taxon>
        <taxon>Cyanidiococcus</taxon>
    </lineage>
</organism>
<dbReference type="OrthoDB" id="430051at2759"/>
<evidence type="ECO:0000256" key="7">
    <source>
        <dbReference type="RuleBase" id="RU362092"/>
    </source>
</evidence>
<dbReference type="Pfam" id="PF01751">
    <property type="entry name" value="Toprim"/>
    <property type="match status" value="1"/>
</dbReference>
<dbReference type="InterPro" id="IPR003602">
    <property type="entry name" value="Topo_IA_DNA-bd_dom"/>
</dbReference>
<feature type="compositionally biased region" description="Pro residues" evidence="8">
    <location>
        <begin position="962"/>
        <end position="971"/>
    </location>
</feature>
<dbReference type="InterPro" id="IPR013497">
    <property type="entry name" value="Topo_IA_cen"/>
</dbReference>
<dbReference type="GO" id="GO:0006310">
    <property type="term" value="P:DNA recombination"/>
    <property type="evidence" value="ECO:0007669"/>
    <property type="project" value="TreeGrafter"/>
</dbReference>
<dbReference type="GO" id="GO:0006265">
    <property type="term" value="P:DNA topological change"/>
    <property type="evidence" value="ECO:0007669"/>
    <property type="project" value="InterPro"/>
</dbReference>
<comment type="function">
    <text evidence="7">Introduces a single-strand break via transesterification at a target site in duplex DNA. Releases the supercoiling and torsional tension of DNA introduced during the DNA replication and transcription by transiently cleaving and rejoining one strand of the DNA duplex. The scissile phosphodiester is attacked by the catalytic tyrosine of the enzyme, resulting in the formation of a DNA-(5'-phosphotyrosyl)-enzyme intermediate and the expulsion of a 3'-OH DNA strand.</text>
</comment>
<feature type="region of interest" description="Disordered" evidence="8">
    <location>
        <begin position="959"/>
        <end position="979"/>
    </location>
</feature>
<dbReference type="InterPro" id="IPR000380">
    <property type="entry name" value="Topo_IA"/>
</dbReference>
<proteinExistence type="inferred from homology"/>
<dbReference type="GO" id="GO:0003677">
    <property type="term" value="F:DNA binding"/>
    <property type="evidence" value="ECO:0007669"/>
    <property type="project" value="UniProtKB-KW"/>
</dbReference>
<dbReference type="GO" id="GO:0006281">
    <property type="term" value="P:DNA repair"/>
    <property type="evidence" value="ECO:0007669"/>
    <property type="project" value="TreeGrafter"/>
</dbReference>
<dbReference type="InterPro" id="IPR003601">
    <property type="entry name" value="Topo_IA_2"/>
</dbReference>
<dbReference type="PANTHER" id="PTHR11390">
    <property type="entry name" value="PROKARYOTIC DNA TOPOISOMERASE"/>
    <property type="match status" value="1"/>
</dbReference>
<accession>A0A7J7IDZ7</accession>
<dbReference type="GO" id="GO:0003917">
    <property type="term" value="F:DNA topoisomerase type I (single strand cut, ATP-independent) activity"/>
    <property type="evidence" value="ECO:0007669"/>
    <property type="project" value="UniProtKB-EC"/>
</dbReference>
<gene>
    <name evidence="10" type="ORF">F1559_002581</name>
</gene>
<evidence type="ECO:0000313" key="11">
    <source>
        <dbReference type="Proteomes" id="UP000530660"/>
    </source>
</evidence>
<evidence type="ECO:0000256" key="3">
    <source>
        <dbReference type="ARBA" id="ARBA00012891"/>
    </source>
</evidence>
<keyword evidence="4 7" id="KW-0799">Topoisomerase</keyword>
<name>A0A7J7IDZ7_9RHOD</name>
<dbReference type="InterPro" id="IPR023405">
    <property type="entry name" value="Topo_IA_core_domain"/>
</dbReference>
<dbReference type="PROSITE" id="PS00396">
    <property type="entry name" value="TOPO_IA_1"/>
    <property type="match status" value="1"/>
</dbReference>
<keyword evidence="11" id="KW-1185">Reference proteome</keyword>
<keyword evidence="5 7" id="KW-0238">DNA-binding</keyword>
<comment type="catalytic activity">
    <reaction evidence="1 7">
        <text>ATP-independent breakage of single-stranded DNA, followed by passage and rejoining.</text>
        <dbReference type="EC" id="5.6.2.1"/>
    </reaction>
</comment>
<dbReference type="Gene3D" id="2.70.20.10">
    <property type="entry name" value="Topoisomerase I, domain 3"/>
    <property type="match status" value="1"/>
</dbReference>
<dbReference type="Proteomes" id="UP000530660">
    <property type="component" value="Unassembled WGS sequence"/>
</dbReference>
<feature type="region of interest" description="Disordered" evidence="8">
    <location>
        <begin position="434"/>
        <end position="455"/>
    </location>
</feature>
<dbReference type="FunFam" id="1.10.290.10:FF:000001">
    <property type="entry name" value="DNA topoisomerase"/>
    <property type="match status" value="1"/>
</dbReference>
<dbReference type="AlphaFoldDB" id="A0A7J7IDZ7"/>
<evidence type="ECO:0000256" key="2">
    <source>
        <dbReference type="ARBA" id="ARBA00009446"/>
    </source>
</evidence>
<dbReference type="Gene3D" id="3.40.50.140">
    <property type="match status" value="1"/>
</dbReference>
<dbReference type="InterPro" id="IPR034144">
    <property type="entry name" value="TOPRIM_TopoIII"/>
</dbReference>
<dbReference type="GO" id="GO:0005634">
    <property type="term" value="C:nucleus"/>
    <property type="evidence" value="ECO:0007669"/>
    <property type="project" value="TreeGrafter"/>
</dbReference>
<dbReference type="GO" id="GO:0031422">
    <property type="term" value="C:RecQ family helicase-topoisomerase III complex"/>
    <property type="evidence" value="ECO:0007669"/>
    <property type="project" value="TreeGrafter"/>
</dbReference>
<dbReference type="Gene3D" id="1.10.290.10">
    <property type="entry name" value="Topoisomerase I, domain 4"/>
    <property type="match status" value="1"/>
</dbReference>
<keyword evidence="6 7" id="KW-0413">Isomerase</keyword>
<dbReference type="PRINTS" id="PR00417">
    <property type="entry name" value="PRTPISMRASEI"/>
</dbReference>
<evidence type="ECO:0000256" key="5">
    <source>
        <dbReference type="ARBA" id="ARBA00023125"/>
    </source>
</evidence>
<dbReference type="SMART" id="SM00436">
    <property type="entry name" value="TOP1Bc"/>
    <property type="match status" value="1"/>
</dbReference>
<evidence type="ECO:0000256" key="4">
    <source>
        <dbReference type="ARBA" id="ARBA00023029"/>
    </source>
</evidence>
<dbReference type="InterPro" id="IPR013826">
    <property type="entry name" value="Topo_IA_cen_sub3"/>
</dbReference>
<dbReference type="SMART" id="SM00437">
    <property type="entry name" value="TOP1Ac"/>
    <property type="match status" value="1"/>
</dbReference>
<reference evidence="10 11" key="1">
    <citation type="journal article" date="2020" name="J. Phycol.">
        <title>Comparative genome analysis reveals Cyanidiococcus gen. nov., a new extremophilic red algal genus sister to Cyanidioschyzon (Cyanidioschyzonaceae, Rhodophyta).</title>
        <authorList>
            <person name="Liu S.-L."/>
            <person name="Chiang Y.-R."/>
            <person name="Yoon H.S."/>
            <person name="Fu H.-Y."/>
        </authorList>
    </citation>
    <scope>NUCLEOTIDE SEQUENCE [LARGE SCALE GENOMIC DNA]</scope>
    <source>
        <strain evidence="10 11">THAL066</strain>
    </source>
</reference>